<feature type="region of interest" description="Disordered" evidence="1">
    <location>
        <begin position="15"/>
        <end position="59"/>
    </location>
</feature>
<comment type="caution">
    <text evidence="3">The sequence shown here is derived from an EMBL/GenBank/DDBJ whole genome shotgun (WGS) entry which is preliminary data.</text>
</comment>
<feature type="compositionally biased region" description="Pro residues" evidence="1">
    <location>
        <begin position="26"/>
        <end position="58"/>
    </location>
</feature>
<reference evidence="3 4" key="1">
    <citation type="submission" date="2017-12" db="EMBL/GenBank/DDBJ databases">
        <title>Comparative genomics of Botrytis spp.</title>
        <authorList>
            <person name="Valero-Jimenez C.A."/>
            <person name="Tapia P."/>
            <person name="Veloso J."/>
            <person name="Silva-Moreno E."/>
            <person name="Staats M."/>
            <person name="Valdes J.H."/>
            <person name="Van Kan J.A.L."/>
        </authorList>
    </citation>
    <scope>NUCLEOTIDE SEQUENCE [LARGE SCALE GENOMIC DNA]</scope>
    <source>
        <strain evidence="3 4">Be9601</strain>
    </source>
</reference>
<keyword evidence="2" id="KW-1133">Transmembrane helix</keyword>
<organism evidence="3 4">
    <name type="scientific">Botrytis elliptica</name>
    <dbReference type="NCBI Taxonomy" id="278938"/>
    <lineage>
        <taxon>Eukaryota</taxon>
        <taxon>Fungi</taxon>
        <taxon>Dikarya</taxon>
        <taxon>Ascomycota</taxon>
        <taxon>Pezizomycotina</taxon>
        <taxon>Leotiomycetes</taxon>
        <taxon>Helotiales</taxon>
        <taxon>Sclerotiniaceae</taxon>
        <taxon>Botrytis</taxon>
    </lineage>
</organism>
<evidence type="ECO:0000313" key="4">
    <source>
        <dbReference type="Proteomes" id="UP000297229"/>
    </source>
</evidence>
<proteinExistence type="predicted"/>
<protein>
    <submittedName>
        <fullName evidence="3">Uncharacterized protein</fullName>
    </submittedName>
</protein>
<evidence type="ECO:0000256" key="1">
    <source>
        <dbReference type="SAM" id="MobiDB-lite"/>
    </source>
</evidence>
<evidence type="ECO:0000313" key="3">
    <source>
        <dbReference type="EMBL" id="TGO78283.1"/>
    </source>
</evidence>
<dbReference type="AlphaFoldDB" id="A0A4Z1KAJ9"/>
<accession>A0A4Z1KAJ9</accession>
<name>A0A4Z1KAJ9_9HELO</name>
<keyword evidence="2" id="KW-0472">Membrane</keyword>
<feature type="transmembrane region" description="Helical" evidence="2">
    <location>
        <begin position="62"/>
        <end position="86"/>
    </location>
</feature>
<gene>
    <name evidence="3" type="ORF">BELL_0071g00020</name>
</gene>
<dbReference type="EMBL" id="PQXM01000071">
    <property type="protein sequence ID" value="TGO78283.1"/>
    <property type="molecule type" value="Genomic_DNA"/>
</dbReference>
<evidence type="ECO:0000256" key="2">
    <source>
        <dbReference type="SAM" id="Phobius"/>
    </source>
</evidence>
<keyword evidence="2" id="KW-0812">Transmembrane</keyword>
<dbReference type="Proteomes" id="UP000297229">
    <property type="component" value="Unassembled WGS sequence"/>
</dbReference>
<sequence>MSLSHATSWRLRPIESFNFHTTKRPIPAPLKPPPPKPPPPKPPPPKPPPPKPPPPKPPTMTFSLTLTSLLHLLPTLFGTIFILFGLNAMLRPLHALTFYPSLHHSLSPSLPQSPSNTILLESLLTIYGARDIFMGPRHVRRILPSQLQNTRLDRGCGEWCCVCGWVGVLEGWRGTGRSLGVCARTCGCGGFAGVGVLRMI</sequence>
<keyword evidence="4" id="KW-1185">Reference proteome</keyword>